<evidence type="ECO:0000256" key="5">
    <source>
        <dbReference type="SAM" id="Coils"/>
    </source>
</evidence>
<dbReference type="PANTHER" id="PTHR30563:SF0">
    <property type="entry name" value="DNA RECOMBINATION PROTEIN RMUC"/>
    <property type="match status" value="1"/>
</dbReference>
<proteinExistence type="inferred from homology"/>
<name>A0A369WL85_9GAMM</name>
<dbReference type="GO" id="GO:0006310">
    <property type="term" value="P:DNA recombination"/>
    <property type="evidence" value="ECO:0007669"/>
    <property type="project" value="UniProtKB-KW"/>
</dbReference>
<dbReference type="InterPro" id="IPR003798">
    <property type="entry name" value="DNA_recombination_RmuC"/>
</dbReference>
<feature type="region of interest" description="Disordered" evidence="6">
    <location>
        <begin position="471"/>
        <end position="503"/>
    </location>
</feature>
<comment type="caution">
    <text evidence="8">The sequence shown here is derived from an EMBL/GenBank/DDBJ whole genome shotgun (WGS) entry which is preliminary data.</text>
</comment>
<evidence type="ECO:0000256" key="2">
    <source>
        <dbReference type="ARBA" id="ARBA00009840"/>
    </source>
</evidence>
<dbReference type="Pfam" id="PF02646">
    <property type="entry name" value="RmuC"/>
    <property type="match status" value="1"/>
</dbReference>
<keyword evidence="9" id="KW-1185">Reference proteome</keyword>
<accession>A0A369WL85</accession>
<evidence type="ECO:0000256" key="6">
    <source>
        <dbReference type="SAM" id="MobiDB-lite"/>
    </source>
</evidence>
<dbReference type="RefSeq" id="WP_114695473.1">
    <property type="nucleotide sequence ID" value="NZ_QQOH01000002.1"/>
</dbReference>
<dbReference type="EMBL" id="QQOH01000002">
    <property type="protein sequence ID" value="RDE22840.1"/>
    <property type="molecule type" value="Genomic_DNA"/>
</dbReference>
<comment type="similarity">
    <text evidence="2">Belongs to the RmuC family.</text>
</comment>
<keyword evidence="7" id="KW-1133">Transmembrane helix</keyword>
<keyword evidence="7" id="KW-0812">Transmembrane</keyword>
<evidence type="ECO:0000256" key="3">
    <source>
        <dbReference type="ARBA" id="ARBA00023054"/>
    </source>
</evidence>
<reference evidence="8 9" key="1">
    <citation type="submission" date="2018-07" db="EMBL/GenBank/DDBJ databases">
        <title>Motiliproteus coralliicola sp. nov., a bacterium isolated from Coral.</title>
        <authorList>
            <person name="Wang G."/>
        </authorList>
    </citation>
    <scope>NUCLEOTIDE SEQUENCE [LARGE SCALE GENOMIC DNA]</scope>
    <source>
        <strain evidence="8 9">C34</strain>
    </source>
</reference>
<organism evidence="8 9">
    <name type="scientific">Motiliproteus coralliicola</name>
    <dbReference type="NCBI Taxonomy" id="2283196"/>
    <lineage>
        <taxon>Bacteria</taxon>
        <taxon>Pseudomonadati</taxon>
        <taxon>Pseudomonadota</taxon>
        <taxon>Gammaproteobacteria</taxon>
        <taxon>Oceanospirillales</taxon>
        <taxon>Oceanospirillaceae</taxon>
        <taxon>Motiliproteus</taxon>
    </lineage>
</organism>
<feature type="coiled-coil region" evidence="5">
    <location>
        <begin position="194"/>
        <end position="221"/>
    </location>
</feature>
<dbReference type="PANTHER" id="PTHR30563">
    <property type="entry name" value="DNA RECOMBINATION PROTEIN RMUC"/>
    <property type="match status" value="1"/>
</dbReference>
<sequence>MAALVSAWIEQSPPGMLAGLVVILLLLGWLLGYLPQRSRLLSQQVKQQRELQQAEQQFAEQAEQLRQMSEQNTALQVELSGSRERAQGLQRLESELSQRDQQLQSLRQEHLQQQTRLGELQAQLEAEQRHHVDKLAMLEQSGEKMVQQFRALGQQIFEDNSRKFGSQQQEKIQHLLQPLREQLGDFRRRVDDVYDKEARDRQGLAEQINQLKQLNLQMSEDAINLTNALKGENKTQGNWGELVLERVLEESGLRRGYEYELQLSTQNEEGRRLQPDVVIHLPDRKDIVVDSKVSLIAYERYCSSDDESEREAALREHLLSVKRHIKGLSEKGYESLKGVRSLDFVLLFIPVEAAFLTAIEQDRSLFGEAFERNILLVSPSTLLVTLRTINNIWRYEKQNANAQEIAKRGGELYDKFVGFVAAMEDVGKYIDQSRRSYETAMGRLSTGKGNLVNRATALKKLGVRAKKDLPESLVEGSESEIKPGLAGSGSDAVEDNDLTLIKP</sequence>
<protein>
    <submittedName>
        <fullName evidence="8">DNA recombination protein RmuC</fullName>
    </submittedName>
</protein>
<dbReference type="Proteomes" id="UP000253769">
    <property type="component" value="Unassembled WGS sequence"/>
</dbReference>
<evidence type="ECO:0000313" key="8">
    <source>
        <dbReference type="EMBL" id="RDE22840.1"/>
    </source>
</evidence>
<comment type="function">
    <text evidence="1">Involved in DNA recombination.</text>
</comment>
<dbReference type="AlphaFoldDB" id="A0A369WL85"/>
<evidence type="ECO:0000256" key="1">
    <source>
        <dbReference type="ARBA" id="ARBA00003416"/>
    </source>
</evidence>
<feature type="coiled-coil region" evidence="5">
    <location>
        <begin position="37"/>
        <end position="123"/>
    </location>
</feature>
<evidence type="ECO:0000256" key="7">
    <source>
        <dbReference type="SAM" id="Phobius"/>
    </source>
</evidence>
<keyword evidence="4" id="KW-0233">DNA recombination</keyword>
<keyword evidence="3 5" id="KW-0175">Coiled coil</keyword>
<evidence type="ECO:0000256" key="4">
    <source>
        <dbReference type="ARBA" id="ARBA00023172"/>
    </source>
</evidence>
<evidence type="ECO:0000313" key="9">
    <source>
        <dbReference type="Proteomes" id="UP000253769"/>
    </source>
</evidence>
<keyword evidence="7" id="KW-0472">Membrane</keyword>
<dbReference type="OrthoDB" id="9765111at2"/>
<feature type="transmembrane region" description="Helical" evidence="7">
    <location>
        <begin position="15"/>
        <end position="34"/>
    </location>
</feature>
<gene>
    <name evidence="8" type="ORF">DV711_09750</name>
</gene>